<dbReference type="PANTHER" id="PTHR34351:SF1">
    <property type="entry name" value="SLR1927 PROTEIN"/>
    <property type="match status" value="1"/>
</dbReference>
<proteinExistence type="predicted"/>
<feature type="domain" description="DUF58" evidence="2">
    <location>
        <begin position="230"/>
        <end position="384"/>
    </location>
</feature>
<feature type="transmembrane region" description="Helical" evidence="1">
    <location>
        <begin position="38"/>
        <end position="59"/>
    </location>
</feature>
<sequence length="420" mass="44927">MSTTSRTPAPVAGTTTRGRLFQGTRSTLQAGLRQVTPVLGWVSLSAWVVLAVVVASLVIGHRFGWVELVAIGWGLGATLVVALAFTVGRHPYEVRLRLREHRVTVGDRAVGGITVRNVGDRRVLPARIELPVGAGRAGFGLPSLGAGEEHEDLFAVPTSRRAVIVVGPVSSVRGDPLGLVRRTVTWTKPQELYVHPRTVRLASSHSGLVHDLEGQESRDLTASDLTFHALREYSPGDDRRSIHWRSSARTGKLMVRQFVETRRSQLVVALSCRPGDYGTDPEEFELAISALGSYALHAVREQRDIAALTTHETLRTSSPDALLDSLTAVEQAGGGVTLTETCRTIARDYPRAAIIVLGVGSVPGPRDLRAMASVLPLGAQVIAVRAQPGAPTAVRKIPGLSSITLGSLGELARAQHRSSS</sequence>
<keyword evidence="1" id="KW-0472">Membrane</keyword>
<evidence type="ECO:0000313" key="4">
    <source>
        <dbReference type="Proteomes" id="UP000245166"/>
    </source>
</evidence>
<dbReference type="RefSeq" id="WP_109227875.1">
    <property type="nucleotide sequence ID" value="NZ_PYHR01000002.1"/>
</dbReference>
<organism evidence="3 4">
    <name type="scientific">Serinibacter arcticus</name>
    <dbReference type="NCBI Taxonomy" id="1655435"/>
    <lineage>
        <taxon>Bacteria</taxon>
        <taxon>Bacillati</taxon>
        <taxon>Actinomycetota</taxon>
        <taxon>Actinomycetes</taxon>
        <taxon>Micrococcales</taxon>
        <taxon>Beutenbergiaceae</taxon>
        <taxon>Serinibacter</taxon>
    </lineage>
</organism>
<evidence type="ECO:0000256" key="1">
    <source>
        <dbReference type="SAM" id="Phobius"/>
    </source>
</evidence>
<keyword evidence="4" id="KW-1185">Reference proteome</keyword>
<feature type="transmembrane region" description="Helical" evidence="1">
    <location>
        <begin position="65"/>
        <end position="87"/>
    </location>
</feature>
<dbReference type="AlphaFoldDB" id="A0A2U1ZRF0"/>
<gene>
    <name evidence="3" type="ORF">C8046_00900</name>
</gene>
<dbReference type="Pfam" id="PF01882">
    <property type="entry name" value="DUF58"/>
    <property type="match status" value="1"/>
</dbReference>
<keyword evidence="1" id="KW-0812">Transmembrane</keyword>
<evidence type="ECO:0000259" key="2">
    <source>
        <dbReference type="Pfam" id="PF01882"/>
    </source>
</evidence>
<dbReference type="Proteomes" id="UP000245166">
    <property type="component" value="Unassembled WGS sequence"/>
</dbReference>
<comment type="caution">
    <text evidence="3">The sequence shown here is derived from an EMBL/GenBank/DDBJ whole genome shotgun (WGS) entry which is preliminary data.</text>
</comment>
<accession>A0A2U1ZRF0</accession>
<dbReference type="OrthoDB" id="9812729at2"/>
<dbReference type="EMBL" id="PYHR01000002">
    <property type="protein sequence ID" value="PWD49492.1"/>
    <property type="molecule type" value="Genomic_DNA"/>
</dbReference>
<name>A0A2U1ZRF0_9MICO</name>
<keyword evidence="1" id="KW-1133">Transmembrane helix</keyword>
<evidence type="ECO:0000313" key="3">
    <source>
        <dbReference type="EMBL" id="PWD49492.1"/>
    </source>
</evidence>
<protein>
    <submittedName>
        <fullName evidence="3">DUF58 domain-containing protein</fullName>
    </submittedName>
</protein>
<dbReference type="InterPro" id="IPR002881">
    <property type="entry name" value="DUF58"/>
</dbReference>
<dbReference type="PANTHER" id="PTHR34351">
    <property type="entry name" value="SLR1927 PROTEIN-RELATED"/>
    <property type="match status" value="1"/>
</dbReference>
<reference evidence="3 4" key="1">
    <citation type="submission" date="2018-03" db="EMBL/GenBank/DDBJ databases">
        <title>Genome assembly of novel Miniimonas species PCH200.</title>
        <authorList>
            <person name="Thakur V."/>
            <person name="Kumar V."/>
            <person name="Singh D."/>
        </authorList>
    </citation>
    <scope>NUCLEOTIDE SEQUENCE [LARGE SCALE GENOMIC DNA]</scope>
    <source>
        <strain evidence="3 4">PCH200</strain>
    </source>
</reference>